<keyword evidence="11" id="KW-1185">Reference proteome</keyword>
<keyword evidence="5 9" id="KW-0812">Transmembrane</keyword>
<organism evidence="10 11">
    <name type="scientific">Dokdonella soli</name>
    <dbReference type="NCBI Taxonomy" id="529810"/>
    <lineage>
        <taxon>Bacteria</taxon>
        <taxon>Pseudomonadati</taxon>
        <taxon>Pseudomonadota</taxon>
        <taxon>Gammaproteobacteria</taxon>
        <taxon>Lysobacterales</taxon>
        <taxon>Rhodanobacteraceae</taxon>
        <taxon>Dokdonella</taxon>
    </lineage>
</organism>
<evidence type="ECO:0000256" key="5">
    <source>
        <dbReference type="ARBA" id="ARBA00022692"/>
    </source>
</evidence>
<evidence type="ECO:0000256" key="7">
    <source>
        <dbReference type="ARBA" id="ARBA00023136"/>
    </source>
</evidence>
<evidence type="ECO:0000256" key="1">
    <source>
        <dbReference type="ARBA" id="ARBA00004429"/>
    </source>
</evidence>
<evidence type="ECO:0000256" key="2">
    <source>
        <dbReference type="ARBA" id="ARBA00022448"/>
    </source>
</evidence>
<evidence type="ECO:0000313" key="10">
    <source>
        <dbReference type="EMBL" id="GAA0720219.1"/>
    </source>
</evidence>
<comment type="subcellular location">
    <subcellularLocation>
        <location evidence="1">Cell inner membrane</location>
        <topology evidence="1">Multi-pass membrane protein</topology>
    </subcellularLocation>
</comment>
<evidence type="ECO:0000256" key="9">
    <source>
        <dbReference type="SAM" id="Phobius"/>
    </source>
</evidence>
<comment type="caution">
    <text evidence="10">The sequence shown here is derived from an EMBL/GenBank/DDBJ whole genome shotgun (WGS) entry which is preliminary data.</text>
</comment>
<evidence type="ECO:0008006" key="12">
    <source>
        <dbReference type="Google" id="ProtNLM"/>
    </source>
</evidence>
<keyword evidence="7 9" id="KW-0472">Membrane</keyword>
<dbReference type="EMBL" id="BAAAEU010000024">
    <property type="protein sequence ID" value="GAA0720219.1"/>
    <property type="molecule type" value="Genomic_DNA"/>
</dbReference>
<dbReference type="PANTHER" id="PTHR30574:SF1">
    <property type="entry name" value="SULPHUR TRANSPORT DOMAIN-CONTAINING PROTEIN"/>
    <property type="match status" value="1"/>
</dbReference>
<evidence type="ECO:0000256" key="8">
    <source>
        <dbReference type="ARBA" id="ARBA00035655"/>
    </source>
</evidence>
<feature type="transmembrane region" description="Helical" evidence="9">
    <location>
        <begin position="227"/>
        <end position="253"/>
    </location>
</feature>
<name>A0ABN1ISU4_9GAMM</name>
<proteinExistence type="inferred from homology"/>
<dbReference type="RefSeq" id="WP_379988540.1">
    <property type="nucleotide sequence ID" value="NZ_BAAAEU010000024.1"/>
</dbReference>
<dbReference type="PANTHER" id="PTHR30574">
    <property type="entry name" value="INNER MEMBRANE PROTEIN YEDE"/>
    <property type="match status" value="1"/>
</dbReference>
<keyword evidence="3" id="KW-1003">Cell membrane</keyword>
<protein>
    <recommendedName>
        <fullName evidence="12">YeeE/YedE family protein</fullName>
    </recommendedName>
</protein>
<evidence type="ECO:0000256" key="4">
    <source>
        <dbReference type="ARBA" id="ARBA00022519"/>
    </source>
</evidence>
<dbReference type="Proteomes" id="UP001501523">
    <property type="component" value="Unassembled WGS sequence"/>
</dbReference>
<keyword evidence="2" id="KW-0813">Transport</keyword>
<dbReference type="InterPro" id="IPR007272">
    <property type="entry name" value="Sulf_transp_TsuA/YedE"/>
</dbReference>
<dbReference type="InterPro" id="IPR046513">
    <property type="entry name" value="DUF6691"/>
</dbReference>
<evidence type="ECO:0000256" key="6">
    <source>
        <dbReference type="ARBA" id="ARBA00022989"/>
    </source>
</evidence>
<keyword evidence="6 9" id="KW-1133">Transmembrane helix</keyword>
<sequence>MNARMSGWVGGVLIGMAAALLLWLNGRIAGISGIVNAVTGAASSDRGWRVAFLLGLMLAGGGTMRWFAVGEPHRQGYPVILLVVGGLLVGFGTRMGSGCTSGHGVCGLGRLSLRSLARGADLHGRRDGDGVRDAPLAGMVGMNARWFAALFSGALFGVGLAISGMTDPRVVQGFLDIFGQFDPTLILVLGAAVGVTVIAFRWILRLPKPRFAPGFELPATQRIDRRLIVGAGIFGIGWGLVGYCPGPALVGLAGGVHEVLWFVPAMLVGAVACRLMETRVRQETD</sequence>
<dbReference type="Pfam" id="PF20398">
    <property type="entry name" value="DUF6691"/>
    <property type="match status" value="1"/>
</dbReference>
<feature type="transmembrane region" description="Helical" evidence="9">
    <location>
        <begin position="259"/>
        <end position="276"/>
    </location>
</feature>
<comment type="similarity">
    <text evidence="8">Belongs to the TsuA/YedE (TC 9.B.102) family.</text>
</comment>
<evidence type="ECO:0000256" key="3">
    <source>
        <dbReference type="ARBA" id="ARBA00022475"/>
    </source>
</evidence>
<feature type="transmembrane region" description="Helical" evidence="9">
    <location>
        <begin position="185"/>
        <end position="204"/>
    </location>
</feature>
<feature type="transmembrane region" description="Helical" evidence="9">
    <location>
        <begin position="6"/>
        <end position="24"/>
    </location>
</feature>
<feature type="transmembrane region" description="Helical" evidence="9">
    <location>
        <begin position="146"/>
        <end position="165"/>
    </location>
</feature>
<evidence type="ECO:0000313" key="11">
    <source>
        <dbReference type="Proteomes" id="UP001501523"/>
    </source>
</evidence>
<accession>A0ABN1ISU4</accession>
<feature type="transmembrane region" description="Helical" evidence="9">
    <location>
        <begin position="75"/>
        <end position="93"/>
    </location>
</feature>
<reference evidence="10 11" key="1">
    <citation type="journal article" date="2019" name="Int. J. Syst. Evol. Microbiol.">
        <title>The Global Catalogue of Microorganisms (GCM) 10K type strain sequencing project: providing services to taxonomists for standard genome sequencing and annotation.</title>
        <authorList>
            <consortium name="The Broad Institute Genomics Platform"/>
            <consortium name="The Broad Institute Genome Sequencing Center for Infectious Disease"/>
            <person name="Wu L."/>
            <person name="Ma J."/>
        </authorList>
    </citation>
    <scope>NUCLEOTIDE SEQUENCE [LARGE SCALE GENOMIC DNA]</scope>
    <source>
        <strain evidence="10 11">JCM 15421</strain>
    </source>
</reference>
<keyword evidence="4" id="KW-0997">Cell inner membrane</keyword>
<feature type="transmembrane region" description="Helical" evidence="9">
    <location>
        <begin position="50"/>
        <end position="69"/>
    </location>
</feature>
<gene>
    <name evidence="10" type="ORF">GCM10009105_29420</name>
</gene>